<dbReference type="EMBL" id="FRBD01000026">
    <property type="protein sequence ID" value="SHL15978.1"/>
    <property type="molecule type" value="Genomic_DNA"/>
</dbReference>
<dbReference type="SUPFAM" id="SSF48452">
    <property type="entry name" value="TPR-like"/>
    <property type="match status" value="1"/>
</dbReference>
<proteinExistence type="predicted"/>
<dbReference type="Gene3D" id="3.60.40.10">
    <property type="entry name" value="PPM-type phosphatase domain"/>
    <property type="match status" value="1"/>
</dbReference>
<dbReference type="PANTHER" id="PTHR43156">
    <property type="entry name" value="STAGE II SPORULATION PROTEIN E-RELATED"/>
    <property type="match status" value="1"/>
</dbReference>
<organism evidence="4 5">
    <name type="scientific">Xylanibacter ruminicola</name>
    <name type="common">Prevotella ruminicola</name>
    <dbReference type="NCBI Taxonomy" id="839"/>
    <lineage>
        <taxon>Bacteria</taxon>
        <taxon>Pseudomonadati</taxon>
        <taxon>Bacteroidota</taxon>
        <taxon>Bacteroidia</taxon>
        <taxon>Bacteroidales</taxon>
        <taxon>Prevotellaceae</taxon>
        <taxon>Xylanibacter</taxon>
    </lineage>
</organism>
<protein>
    <submittedName>
        <fullName evidence="4">Stage II sporulation protein E (SpoIIE)</fullName>
    </submittedName>
</protein>
<evidence type="ECO:0000256" key="1">
    <source>
        <dbReference type="ARBA" id="ARBA00022801"/>
    </source>
</evidence>
<dbReference type="Pfam" id="PF07228">
    <property type="entry name" value="SpoIIE"/>
    <property type="match status" value="1"/>
</dbReference>
<reference evidence="4 5" key="1">
    <citation type="submission" date="2016-11" db="EMBL/GenBank/DDBJ databases">
        <authorList>
            <person name="Jaros S."/>
            <person name="Januszkiewicz K."/>
            <person name="Wedrychowicz H."/>
        </authorList>
    </citation>
    <scope>NUCLEOTIDE SEQUENCE [LARGE SCALE GENOMIC DNA]</scope>
    <source>
        <strain evidence="4 5">KHT3</strain>
    </source>
</reference>
<keyword evidence="1" id="KW-0378">Hydrolase</keyword>
<sequence>MKIYRFIAIHVLLLVVVLASFTACEQQQHYEIQDDVLYSLLEPDKVEGMEQRGDSLYQAGQISALCRKFYHAYPLCNKYHQFNDAVPLFREMLKEGTEDSLERLFQICAASELTMILRYQGHVENSMLTAIDATQRFSLEEAMTDQTALESYIRLGTFIGDGLVSTGNYEEAEKQFTKFYDLSNEMKPGVMRLAEWYPRHFELYEVIIRSYIVSGQYARALPWIERCEKDVEAYYKAPEFKDMPHSTTQYVEGYLAGSQICKAVANEYLGNPEEAEKAYHTYLKSDMAHTILGKLNRAFYLSASKHYKEAADIFQQLDNVLAMYSPSISLDWIHEYYLPKFEANLHAGRRDSAFVQAEQICETLDSTLTTYMHDEGGKLATIYASLKKEEKIIEQEEHIIKQRTLGLSTFIILMAGFFGTYTVRSKRHARRIAEVKAEQERIENELSIAREIQMSMVPHDFPQHHGLDMYALMEPAKEVGGDLYGYVFNKNKLYFAVGDVSGKGIPASLFMAQVTRLFHTLADEGQSPAQICTIMNKELSGADNVNGMFVTMFIGMLDIDSGHLNFCNAGHNPPIIGCGEKKARFLEIESNAPIGLWPDLDFVGEEIDCIKNQTLLVYSDGLNEAENLEQKQFGDDHLMDIMHNVQFVSSQHIITHLQNEVEHHRDGAAPNDDLTMFCLRVS</sequence>
<dbReference type="InterPro" id="IPR001932">
    <property type="entry name" value="PPM-type_phosphatase-like_dom"/>
</dbReference>
<dbReference type="InterPro" id="IPR011990">
    <property type="entry name" value="TPR-like_helical_dom_sf"/>
</dbReference>
<keyword evidence="2" id="KW-0175">Coiled coil</keyword>
<evidence type="ECO:0000313" key="4">
    <source>
        <dbReference type="EMBL" id="SHL15978.1"/>
    </source>
</evidence>
<name>A0A1M6YCK8_XYLRU</name>
<dbReference type="PROSITE" id="PS51257">
    <property type="entry name" value="PROKAR_LIPOPROTEIN"/>
    <property type="match status" value="1"/>
</dbReference>
<dbReference type="Proteomes" id="UP000184130">
    <property type="component" value="Unassembled WGS sequence"/>
</dbReference>
<evidence type="ECO:0000259" key="3">
    <source>
        <dbReference type="SMART" id="SM00331"/>
    </source>
</evidence>
<feature type="domain" description="PPM-type phosphatase" evidence="3">
    <location>
        <begin position="464"/>
        <end position="681"/>
    </location>
</feature>
<dbReference type="GO" id="GO:0016791">
    <property type="term" value="F:phosphatase activity"/>
    <property type="evidence" value="ECO:0007669"/>
    <property type="project" value="TreeGrafter"/>
</dbReference>
<accession>A0A1M6YCK8</accession>
<evidence type="ECO:0000256" key="2">
    <source>
        <dbReference type="SAM" id="Coils"/>
    </source>
</evidence>
<dbReference type="Gene3D" id="1.25.40.10">
    <property type="entry name" value="Tetratricopeptide repeat domain"/>
    <property type="match status" value="1"/>
</dbReference>
<dbReference type="InterPro" id="IPR036457">
    <property type="entry name" value="PPM-type-like_dom_sf"/>
</dbReference>
<dbReference type="AlphaFoldDB" id="A0A1M6YCK8"/>
<dbReference type="InterPro" id="IPR052016">
    <property type="entry name" value="Bact_Sigma-Reg"/>
</dbReference>
<dbReference type="RefSeq" id="WP_254795188.1">
    <property type="nucleotide sequence ID" value="NZ_FRBD01000026.1"/>
</dbReference>
<evidence type="ECO:0000313" key="5">
    <source>
        <dbReference type="Proteomes" id="UP000184130"/>
    </source>
</evidence>
<gene>
    <name evidence="4" type="ORF">SAMN05216463_12617</name>
</gene>
<dbReference type="SMART" id="SM00331">
    <property type="entry name" value="PP2C_SIG"/>
    <property type="match status" value="1"/>
</dbReference>
<feature type="coiled-coil region" evidence="2">
    <location>
        <begin position="425"/>
        <end position="452"/>
    </location>
</feature>
<dbReference type="PANTHER" id="PTHR43156:SF2">
    <property type="entry name" value="STAGE II SPORULATION PROTEIN E"/>
    <property type="match status" value="1"/>
</dbReference>